<evidence type="ECO:0000313" key="2">
    <source>
        <dbReference type="Proteomes" id="UP001148629"/>
    </source>
</evidence>
<keyword evidence="2" id="KW-1185">Reference proteome</keyword>
<reference evidence="1" key="1">
    <citation type="submission" date="2022-08" db="EMBL/GenBank/DDBJ databases">
        <title>Genome Sequence of Fusarium decemcellulare.</title>
        <authorList>
            <person name="Buettner E."/>
        </authorList>
    </citation>
    <scope>NUCLEOTIDE SEQUENCE</scope>
    <source>
        <strain evidence="1">Babe19</strain>
    </source>
</reference>
<organism evidence="1 2">
    <name type="scientific">Fusarium decemcellulare</name>
    <dbReference type="NCBI Taxonomy" id="57161"/>
    <lineage>
        <taxon>Eukaryota</taxon>
        <taxon>Fungi</taxon>
        <taxon>Dikarya</taxon>
        <taxon>Ascomycota</taxon>
        <taxon>Pezizomycotina</taxon>
        <taxon>Sordariomycetes</taxon>
        <taxon>Hypocreomycetidae</taxon>
        <taxon>Hypocreales</taxon>
        <taxon>Nectriaceae</taxon>
        <taxon>Fusarium</taxon>
        <taxon>Fusarium decemcellulare species complex</taxon>
    </lineage>
</organism>
<protein>
    <submittedName>
        <fullName evidence="1">Uncharacterized protein</fullName>
    </submittedName>
</protein>
<proteinExistence type="predicted"/>
<name>A0ACC1SCW5_9HYPO</name>
<accession>A0ACC1SCW5</accession>
<dbReference type="Proteomes" id="UP001148629">
    <property type="component" value="Unassembled WGS sequence"/>
</dbReference>
<dbReference type="EMBL" id="JANRMS010000600">
    <property type="protein sequence ID" value="KAJ3537086.1"/>
    <property type="molecule type" value="Genomic_DNA"/>
</dbReference>
<comment type="caution">
    <text evidence="1">The sequence shown here is derived from an EMBL/GenBank/DDBJ whole genome shotgun (WGS) entry which is preliminary data.</text>
</comment>
<sequence length="1153" mass="129236">MSSSEALGPSQLNAISIIERVCSVFSLLGSLFVIGTFISSKAFHKPINRLVFYASFGNMMSNVGTLMSRQYLGSPDSVGCQFQAFLIQMFMPADAFWILSMAINVYLTFYFKFDARRLRKMEIPYLIGCYGIPFIPAFVYIFIKNKEGQRMYGDATLWCWVSPEWDIWRIITFYGPIWVVIAITFFIYIRAGHTIYRKRRELDNFSSTDQDLTSIGDALATIKTTEVSVTTEVVAPNSIHLQPMGRPAPDINNPQDPNGAYSVTISAETSSGDIADAVLPIQQQQARNSIQAPAQRLTMNPARRRNRELNNAAWQYTKCALLFFTAILITWIPSSANRVYSVFHTKNSSVPLEFMSAFVLPLQGFWNALIYMVTSWSACKTLLTDLRLGRRPDVTELVGGMAPEIGAHHHRHNLSQFRTNARSNKAEFRKLVAKKHSPPPSTDSGLSLSPWRFSVPVASSIAVVQALAAGKQIVSMVREIPAIQGDWDDMKKELDIVGSIVKLAEQQIRSSPSGSLECDLITQAASQLNSIVQELNDVLQNCVRETKEGDKKIWKAKRRKWLLEGAKIKKLEQKMQSAKSTLHFAVMSNGLSADVEFQANAQMFMNFSIQMLTSHPPIEKGRTKELPDVASTTNSDEISVRRKQELVAFSEPQEYAISWGFYDGVEALLCEWESILPDVGLSRYVLYRANHRLQNQKYLVDHQIHLLRKVIGFVKDRPETTTTEVHEAICRGEGLQEALRKEPWAVNIFDCTGRAPLHLAAESDQAEDVEALIDAHADVNQPRFDGMTPLIVAAHSSSVDSAKVLLQAKCIVDRTSQEGSTALHYAARRNSPELVRLLLRAGASATTSSNTGRTPLHYLALNLAASSDNLQSIMGMLIQAEADIDALDDANRTPLLSALIKGNVLAVRCLVDAGCSLSPVDVQSRNILHFAASHSHAELLCILASLDFSGINPYLQDIFGNTPWDLFILVVFAPDWALGLLRRPNPAEMGAFIRLYQGIRDRNLQQDINRLEHVLSSLLDQDAAAAQEHLAPLIDKEQEWKRHDLIRWYRAVDKRIQHKEFSLALDDVAQYLDDLRVELNTPVWETPSRWGSIRPPLHQDDDDDWVTEEEGSELELSDDEHLPETSKDQLSEDDLKAYISETDTEGIESEPDN</sequence>
<evidence type="ECO:0000313" key="1">
    <source>
        <dbReference type="EMBL" id="KAJ3537086.1"/>
    </source>
</evidence>
<gene>
    <name evidence="1" type="ORF">NM208_g6463</name>
</gene>